<dbReference type="InterPro" id="IPR027417">
    <property type="entry name" value="P-loop_NTPase"/>
</dbReference>
<evidence type="ECO:0008006" key="3">
    <source>
        <dbReference type="Google" id="ProtNLM"/>
    </source>
</evidence>
<sequence>MAVMIESGFTYAPVPTLLNVHNSAAFIKAVAGPPGGGKSVGAFMDAGLLRAMRQPPGRDGVRRWRLGIARATYPKLKTTTLKTVQDWMPAALGDVKLTAPMEGLFRFPLPDGTRVRFEVLFIALENEKDIEDMRSLEVSAFWLHEATELSEAILRIAVQRVGRYPAMKHGVACAEAGVVMDFNLPDTSHWLYKRFVEREPFPVIELPDGRAFEPELALFLQPAAVVCENEETVETDGAPPRFRLNPDAENLANLPEDYYANQLATFTWPEIRSYLLMHWTPTALGKLVHPEFSAVAHVGRLRTTPTRDADVLVGIDTSGLHPGAVFGQVAAGTLTVMDEGYAPDMAFEQFIQDVLLPVIAKRYPGLPLLAVCDPSNPRDARTGLTPVQLLQRYQIAAVAAATNRFALRKVAVARLLNRRHGVVIDPACTMLIDGLGRSYVHRRLRVVATAGQEYANEPVKGPTSHVVEAFQYLALHVAHLAADEDANAPSRVQVHKRRVV</sequence>
<protein>
    <recommendedName>
        <fullName evidence="3">Terminase</fullName>
    </recommendedName>
</protein>
<proteinExistence type="predicted"/>
<gene>
    <name evidence="1" type="ORF">D1Y85_21555</name>
</gene>
<dbReference type="Proteomes" id="UP000272778">
    <property type="component" value="Unassembled WGS sequence"/>
</dbReference>
<evidence type="ECO:0000313" key="1">
    <source>
        <dbReference type="EMBL" id="RQH02722.1"/>
    </source>
</evidence>
<dbReference type="RefSeq" id="WP_185219064.1">
    <property type="nucleotide sequence ID" value="NZ_RQIS01000018.1"/>
</dbReference>
<name>A0A3N6N1M0_9BURK</name>
<organism evidence="1 2">
    <name type="scientific">Paraburkholderia dinghuensis</name>
    <dbReference type="NCBI Taxonomy" id="2305225"/>
    <lineage>
        <taxon>Bacteria</taxon>
        <taxon>Pseudomonadati</taxon>
        <taxon>Pseudomonadota</taxon>
        <taxon>Betaproteobacteria</taxon>
        <taxon>Burkholderiales</taxon>
        <taxon>Burkholderiaceae</taxon>
        <taxon>Paraburkholderia</taxon>
    </lineage>
</organism>
<reference evidence="1 2" key="1">
    <citation type="submission" date="2018-11" db="EMBL/GenBank/DDBJ databases">
        <title>Paraburkholderia sp. DHOA04, isolated from soil.</title>
        <authorList>
            <person name="Gao Z.-H."/>
            <person name="Qiu L.-H."/>
            <person name="Fu J.-C."/>
        </authorList>
    </citation>
    <scope>NUCLEOTIDE SEQUENCE [LARGE SCALE GENOMIC DNA]</scope>
    <source>
        <strain evidence="1 2">DHOA04</strain>
    </source>
</reference>
<comment type="caution">
    <text evidence="1">The sequence shown here is derived from an EMBL/GenBank/DDBJ whole genome shotgun (WGS) entry which is preliminary data.</text>
</comment>
<dbReference type="Gene3D" id="3.40.50.300">
    <property type="entry name" value="P-loop containing nucleotide triphosphate hydrolases"/>
    <property type="match status" value="1"/>
</dbReference>
<dbReference type="EMBL" id="RQIS01000018">
    <property type="protein sequence ID" value="RQH02722.1"/>
    <property type="molecule type" value="Genomic_DNA"/>
</dbReference>
<dbReference type="AlphaFoldDB" id="A0A3N6N1M0"/>
<accession>A0A3N6N1M0</accession>
<evidence type="ECO:0000313" key="2">
    <source>
        <dbReference type="Proteomes" id="UP000272778"/>
    </source>
</evidence>
<keyword evidence="2" id="KW-1185">Reference proteome</keyword>